<dbReference type="EMBL" id="CP046172">
    <property type="protein sequence ID" value="QIS10632.1"/>
    <property type="molecule type" value="Genomic_DNA"/>
</dbReference>
<protein>
    <submittedName>
        <fullName evidence="1">Uncharacterized protein</fullName>
    </submittedName>
</protein>
<dbReference type="AlphaFoldDB" id="A0A6G9YBQ1"/>
<dbReference type="KEGG" id="nah:F5544_13720"/>
<gene>
    <name evidence="1" type="ORF">F5544_13720</name>
</gene>
<name>A0A6G9YBQ1_9NOCA</name>
<dbReference type="Proteomes" id="UP000503540">
    <property type="component" value="Chromosome"/>
</dbReference>
<evidence type="ECO:0000313" key="1">
    <source>
        <dbReference type="EMBL" id="QIS10632.1"/>
    </source>
</evidence>
<proteinExistence type="predicted"/>
<reference evidence="1 2" key="1">
    <citation type="journal article" date="2019" name="ACS Chem. Biol.">
        <title>Identification and Mobilization of a Cryptic Antibiotic Biosynthesis Gene Locus from a Human-Pathogenic Nocardia Isolate.</title>
        <authorList>
            <person name="Herisse M."/>
            <person name="Ishida K."/>
            <person name="Porter J.L."/>
            <person name="Howden B."/>
            <person name="Hertweck C."/>
            <person name="Stinear T.P."/>
            <person name="Pidot S.J."/>
        </authorList>
    </citation>
    <scope>NUCLEOTIDE SEQUENCE [LARGE SCALE GENOMIC DNA]</scope>
    <source>
        <strain evidence="1 2">AUSMDU00012717</strain>
    </source>
</reference>
<accession>A0A6G9YBQ1</accession>
<dbReference type="RefSeq" id="WP_167473577.1">
    <property type="nucleotide sequence ID" value="NZ_CP046172.1"/>
</dbReference>
<sequence length="287" mass="32288">MEFEGMKLAEIPPYVGVYAGIVDIDTDLARRLLKHNTHNRAIRPGKVAELVRVLGAGQWQFNGEAVKFDRDGTMRDGQHRCAAITELDSPTSFPTLVVYGLDAQSQETMDQGTKRQAYEQLTIAGIESDKTVAAAVRVLIRWREGLLFGDHKQADVTTSDIVAWAKANPGGMERFRELTARGYRRISGCPPSVSLAVAYRFAEIDTEWGYEFFDNLLKPFGLPEGSPVWALRSRLEQIVKRRQRVGDRNMIAYFVSAWNGFRDCRSMSFIPGPKGGIWTIENFPEPK</sequence>
<evidence type="ECO:0000313" key="2">
    <source>
        <dbReference type="Proteomes" id="UP000503540"/>
    </source>
</evidence>
<keyword evidence="2" id="KW-1185">Reference proteome</keyword>
<organism evidence="1 2">
    <name type="scientific">Nocardia arthritidis</name>
    <dbReference type="NCBI Taxonomy" id="228602"/>
    <lineage>
        <taxon>Bacteria</taxon>
        <taxon>Bacillati</taxon>
        <taxon>Actinomycetota</taxon>
        <taxon>Actinomycetes</taxon>
        <taxon>Mycobacteriales</taxon>
        <taxon>Nocardiaceae</taxon>
        <taxon>Nocardia</taxon>
    </lineage>
</organism>